<keyword evidence="1" id="KW-0547">Nucleotide-binding</keyword>
<dbReference type="GO" id="GO:0005524">
    <property type="term" value="F:ATP binding"/>
    <property type="evidence" value="ECO:0007669"/>
    <property type="project" value="UniProtKB-UniRule"/>
</dbReference>
<name>N6Z5V9_THAL4</name>
<proteinExistence type="predicted"/>
<dbReference type="PROSITE" id="PS50975">
    <property type="entry name" value="ATP_GRASP"/>
    <property type="match status" value="1"/>
</dbReference>
<dbReference type="Gene3D" id="3.30.470.20">
    <property type="entry name" value="ATP-grasp fold, B domain"/>
    <property type="match status" value="1"/>
</dbReference>
<dbReference type="Proteomes" id="UP000013232">
    <property type="component" value="Unassembled WGS sequence"/>
</dbReference>
<gene>
    <name evidence="3" type="ORF">C666_04265</name>
</gene>
<protein>
    <submittedName>
        <fullName evidence="3">Carbamoyl-phosphate synthase L chain, ATP binding domain protein</fullName>
    </submittedName>
</protein>
<dbReference type="eggNOG" id="COG1181">
    <property type="taxonomic scope" value="Bacteria"/>
</dbReference>
<reference evidence="3 4" key="1">
    <citation type="submission" date="2012-09" db="EMBL/GenBank/DDBJ databases">
        <title>Draft Genome Sequences of 6 Strains from Genus Thauera.</title>
        <authorList>
            <person name="Liu B."/>
            <person name="Shapleigh J.P."/>
            <person name="Frostegard A.H."/>
        </authorList>
    </citation>
    <scope>NUCLEOTIDE SEQUENCE [LARGE SCALE GENOMIC DNA]</scope>
    <source>
        <strain evidence="4">47Lol / DSM 12138</strain>
    </source>
</reference>
<dbReference type="InterPro" id="IPR013815">
    <property type="entry name" value="ATP_grasp_subdomain_1"/>
</dbReference>
<dbReference type="STRING" id="1123367.GCA_000621305_00475"/>
<organism evidence="3 4">
    <name type="scientific">Thauera linaloolentis (strain DSM 12138 / JCM 21573 / CCUG 41526 / CIP 105981 / IAM 15112 / NBRC 102519 / 47Lol)</name>
    <dbReference type="NCBI Taxonomy" id="1123367"/>
    <lineage>
        <taxon>Bacteria</taxon>
        <taxon>Pseudomonadati</taxon>
        <taxon>Pseudomonadota</taxon>
        <taxon>Betaproteobacteria</taxon>
        <taxon>Rhodocyclales</taxon>
        <taxon>Zoogloeaceae</taxon>
        <taxon>Thauera</taxon>
    </lineage>
</organism>
<dbReference type="Pfam" id="PF02655">
    <property type="entry name" value="ATP-grasp_3"/>
    <property type="match status" value="1"/>
</dbReference>
<evidence type="ECO:0000256" key="1">
    <source>
        <dbReference type="PROSITE-ProRule" id="PRU00409"/>
    </source>
</evidence>
<dbReference type="GO" id="GO:0046872">
    <property type="term" value="F:metal ion binding"/>
    <property type="evidence" value="ECO:0007669"/>
    <property type="project" value="InterPro"/>
</dbReference>
<evidence type="ECO:0000313" key="3">
    <source>
        <dbReference type="EMBL" id="ENO89902.1"/>
    </source>
</evidence>
<dbReference type="OrthoDB" id="5358891at2"/>
<keyword evidence="4" id="KW-1185">Reference proteome</keyword>
<dbReference type="InterPro" id="IPR003806">
    <property type="entry name" value="ATP-grasp_PylC-type"/>
</dbReference>
<dbReference type="SUPFAM" id="SSF56059">
    <property type="entry name" value="Glutathione synthetase ATP-binding domain-like"/>
    <property type="match status" value="1"/>
</dbReference>
<dbReference type="Gene3D" id="3.30.1490.20">
    <property type="entry name" value="ATP-grasp fold, A domain"/>
    <property type="match status" value="1"/>
</dbReference>
<keyword evidence="1" id="KW-0067">ATP-binding</keyword>
<comment type="caution">
    <text evidence="3">The sequence shown here is derived from an EMBL/GenBank/DDBJ whole genome shotgun (WGS) entry which is preliminary data.</text>
</comment>
<feature type="domain" description="ATP-grasp" evidence="2">
    <location>
        <begin position="103"/>
        <end position="284"/>
    </location>
</feature>
<dbReference type="AlphaFoldDB" id="N6Z5V9"/>
<evidence type="ECO:0000259" key="2">
    <source>
        <dbReference type="PROSITE" id="PS50975"/>
    </source>
</evidence>
<dbReference type="EMBL" id="AMXE01000008">
    <property type="protein sequence ID" value="ENO89902.1"/>
    <property type="molecule type" value="Genomic_DNA"/>
</dbReference>
<accession>N6Z5V9</accession>
<dbReference type="Gene3D" id="3.40.50.20">
    <property type="match status" value="1"/>
</dbReference>
<sequence>MKILFTGGGGSGNEALWRQLNHKYELYFADANPGAIDSSIPLERRIGIPKANEAGFRNAIHDLCTSRKIDVLVPGVDEELSIVAKLHETAPFKILLPPKEFVDLMLDKFAGSRAIHSAGLNAPETHLLSEPKEIGFPMIAKPRSGRGSRGVMKLLNSRQLSAYLELQNLPADAFIAQELAVGAEYTVFVAADQSGRLRAVVPVKVLEKRGITISAEVEANREIVQYIQDFQKIFKTTGIYNLQCIVDDRGKVWPFEINPRVSTTFCLVIESGFDPFEPYDSTAPLFLPTSRIGLQRNWKNNFFHK</sequence>
<dbReference type="RefSeq" id="WP_004334227.1">
    <property type="nucleotide sequence ID" value="NZ_AMXE01000008.1"/>
</dbReference>
<dbReference type="InterPro" id="IPR011761">
    <property type="entry name" value="ATP-grasp"/>
</dbReference>
<evidence type="ECO:0000313" key="4">
    <source>
        <dbReference type="Proteomes" id="UP000013232"/>
    </source>
</evidence>